<comment type="caution">
    <text evidence="2">The sequence shown here is derived from an EMBL/GenBank/DDBJ whole genome shotgun (WGS) entry which is preliminary data.</text>
</comment>
<sequence length="456" mass="50244">MDGTHYPQQDGPQAPHAYGYVTMTTHQDEAQPPLDQQRSASHGEPLGPSVDPHDTFLHADTNTFNHQNGYGSSPPSALWLGSGNRGAAMHNAAQLQDHAHYQLGGSGYVGNQHPSSSLPGRPDLGTSSIGYAGSYGHGQHYAQSYAHVHDHSACDGTNHSAYDGTNMYVPPATGYHANAIRSRRDYRQPAQLGGQLQHDPQFATPADSLFLAPNITPDHQSLLQRLRISHGLSTGFRQASLSTAQVAHASGFGPHIQAPHDSTSTFQALARPVSAYPNGIKFQKPIVFPGGALVRGQSMNQQELSDFQRALQISPEKQDDDEEDMTSIADDDDFPLEFTINSVEEARQRAHARVPLKVKSDDWEVVKRSKLRQKQWVARIMAALRKPYKSRPEARRSGISYTIEELAEWTRWQEGHNDLVNGLLDDEELAELDEAAGWWVLGEVLDTHRLGRRLTG</sequence>
<evidence type="ECO:0000313" key="3">
    <source>
        <dbReference type="Proteomes" id="UP001324427"/>
    </source>
</evidence>
<accession>A0AAV9JIV0</accession>
<keyword evidence="3" id="KW-1185">Reference proteome</keyword>
<proteinExistence type="predicted"/>
<dbReference type="Proteomes" id="UP001324427">
    <property type="component" value="Unassembled WGS sequence"/>
</dbReference>
<reference evidence="2 3" key="1">
    <citation type="submission" date="2021-11" db="EMBL/GenBank/DDBJ databases">
        <title>Black yeast isolated from Biological Soil Crust.</title>
        <authorList>
            <person name="Kurbessoian T."/>
        </authorList>
    </citation>
    <scope>NUCLEOTIDE SEQUENCE [LARGE SCALE GENOMIC DNA]</scope>
    <source>
        <strain evidence="2 3">CCFEE 5522</strain>
    </source>
</reference>
<gene>
    <name evidence="2" type="ORF">LTR36_003806</name>
</gene>
<feature type="compositionally biased region" description="Polar residues" evidence="1">
    <location>
        <begin position="1"/>
        <end position="11"/>
    </location>
</feature>
<name>A0AAV9JIV0_9PEZI</name>
<dbReference type="AlphaFoldDB" id="A0AAV9JIV0"/>
<evidence type="ECO:0000313" key="2">
    <source>
        <dbReference type="EMBL" id="KAK4544902.1"/>
    </source>
</evidence>
<organism evidence="2 3">
    <name type="scientific">Oleoguttula mirabilis</name>
    <dbReference type="NCBI Taxonomy" id="1507867"/>
    <lineage>
        <taxon>Eukaryota</taxon>
        <taxon>Fungi</taxon>
        <taxon>Dikarya</taxon>
        <taxon>Ascomycota</taxon>
        <taxon>Pezizomycotina</taxon>
        <taxon>Dothideomycetes</taxon>
        <taxon>Dothideomycetidae</taxon>
        <taxon>Mycosphaerellales</taxon>
        <taxon>Teratosphaeriaceae</taxon>
        <taxon>Oleoguttula</taxon>
    </lineage>
</organism>
<evidence type="ECO:0000256" key="1">
    <source>
        <dbReference type="SAM" id="MobiDB-lite"/>
    </source>
</evidence>
<feature type="region of interest" description="Disordered" evidence="1">
    <location>
        <begin position="1"/>
        <end position="54"/>
    </location>
</feature>
<dbReference type="EMBL" id="JAVFHQ010000022">
    <property type="protein sequence ID" value="KAK4544902.1"/>
    <property type="molecule type" value="Genomic_DNA"/>
</dbReference>
<protein>
    <submittedName>
        <fullName evidence="2">Uncharacterized protein</fullName>
    </submittedName>
</protein>